<dbReference type="Proteomes" id="UP001054945">
    <property type="component" value="Unassembled WGS sequence"/>
</dbReference>
<evidence type="ECO:0000313" key="2">
    <source>
        <dbReference type="Proteomes" id="UP001054945"/>
    </source>
</evidence>
<gene>
    <name evidence="1" type="ORF">CEXT_86451</name>
</gene>
<organism evidence="1 2">
    <name type="scientific">Caerostris extrusa</name>
    <name type="common">Bark spider</name>
    <name type="synonym">Caerostris bankana</name>
    <dbReference type="NCBI Taxonomy" id="172846"/>
    <lineage>
        <taxon>Eukaryota</taxon>
        <taxon>Metazoa</taxon>
        <taxon>Ecdysozoa</taxon>
        <taxon>Arthropoda</taxon>
        <taxon>Chelicerata</taxon>
        <taxon>Arachnida</taxon>
        <taxon>Araneae</taxon>
        <taxon>Araneomorphae</taxon>
        <taxon>Entelegynae</taxon>
        <taxon>Araneoidea</taxon>
        <taxon>Araneidae</taxon>
        <taxon>Caerostris</taxon>
    </lineage>
</organism>
<dbReference type="AlphaFoldDB" id="A0AAV4U3P6"/>
<proteinExistence type="predicted"/>
<reference evidence="1 2" key="1">
    <citation type="submission" date="2021-06" db="EMBL/GenBank/DDBJ databases">
        <title>Caerostris extrusa draft genome.</title>
        <authorList>
            <person name="Kono N."/>
            <person name="Arakawa K."/>
        </authorList>
    </citation>
    <scope>NUCLEOTIDE SEQUENCE [LARGE SCALE GENOMIC DNA]</scope>
</reference>
<keyword evidence="2" id="KW-1185">Reference proteome</keyword>
<accession>A0AAV4U3P6</accession>
<comment type="caution">
    <text evidence="1">The sequence shown here is derived from an EMBL/GenBank/DDBJ whole genome shotgun (WGS) entry which is preliminary data.</text>
</comment>
<evidence type="ECO:0000313" key="1">
    <source>
        <dbReference type="EMBL" id="GIY52360.1"/>
    </source>
</evidence>
<protein>
    <submittedName>
        <fullName evidence="1">Uncharacterized protein</fullName>
    </submittedName>
</protein>
<dbReference type="EMBL" id="BPLR01012232">
    <property type="protein sequence ID" value="GIY52360.1"/>
    <property type="molecule type" value="Genomic_DNA"/>
</dbReference>
<sequence>MQTLSEYKIVLSSNGGWRNIQRENSFMLDEDLRDRPLPPFRRRLKGVIPDLRIATVGIQIELTNPLNDEWTLPPVSHVARQTLPEYKIVLSSNVGDR</sequence>
<name>A0AAV4U3P6_CAEEX</name>